<proteinExistence type="predicted"/>
<accession>A0A7R9E9K7</accession>
<organism evidence="2">
    <name type="scientific">Timema monikensis</name>
    <dbReference type="NCBI Taxonomy" id="170555"/>
    <lineage>
        <taxon>Eukaryota</taxon>
        <taxon>Metazoa</taxon>
        <taxon>Ecdysozoa</taxon>
        <taxon>Arthropoda</taxon>
        <taxon>Hexapoda</taxon>
        <taxon>Insecta</taxon>
        <taxon>Pterygota</taxon>
        <taxon>Neoptera</taxon>
        <taxon>Polyneoptera</taxon>
        <taxon>Phasmatodea</taxon>
        <taxon>Timematodea</taxon>
        <taxon>Timematoidea</taxon>
        <taxon>Timematidae</taxon>
        <taxon>Timema</taxon>
    </lineage>
</organism>
<gene>
    <name evidence="2" type="ORF">TMSB3V08_LOCUS5662</name>
</gene>
<evidence type="ECO:0000256" key="1">
    <source>
        <dbReference type="SAM" id="MobiDB-lite"/>
    </source>
</evidence>
<evidence type="ECO:0000313" key="2">
    <source>
        <dbReference type="EMBL" id="CAD7428872.1"/>
    </source>
</evidence>
<sequence length="131" mass="14599">MRNQSQQLSSVVTVCVSTELRVLVGYRTVAIDHVLEETVFESKKKKKKGEPRDNTDLVPPPRNIAKLVKYFSNHPPVYEKDTKIFGWNYALYSADAVFDCCAHAHIGGEWERKAGLPGRKSTVALAVPALA</sequence>
<name>A0A7R9E9K7_9NEOP</name>
<feature type="region of interest" description="Disordered" evidence="1">
    <location>
        <begin position="41"/>
        <end position="60"/>
    </location>
</feature>
<dbReference type="EMBL" id="OB793887">
    <property type="protein sequence ID" value="CAD7428872.1"/>
    <property type="molecule type" value="Genomic_DNA"/>
</dbReference>
<dbReference type="AlphaFoldDB" id="A0A7R9E9K7"/>
<protein>
    <submittedName>
        <fullName evidence="2">Uncharacterized protein</fullName>
    </submittedName>
</protein>
<reference evidence="2" key="1">
    <citation type="submission" date="2020-11" db="EMBL/GenBank/DDBJ databases">
        <authorList>
            <person name="Tran Van P."/>
        </authorList>
    </citation>
    <scope>NUCLEOTIDE SEQUENCE</scope>
</reference>